<dbReference type="Pfam" id="PF12171">
    <property type="entry name" value="zf-C2H2_jaz"/>
    <property type="match status" value="1"/>
</dbReference>
<dbReference type="PROSITE" id="PS00028">
    <property type="entry name" value="ZINC_FINGER_C2H2_1"/>
    <property type="match status" value="1"/>
</dbReference>
<keyword evidence="6" id="KW-1185">Reference proteome</keyword>
<dbReference type="AlphaFoldDB" id="A0A392Q9T2"/>
<comment type="caution">
    <text evidence="5">The sequence shown here is derived from an EMBL/GenBank/DDBJ whole genome shotgun (WGS) entry which is preliminary data.</text>
</comment>
<dbReference type="InterPro" id="IPR036236">
    <property type="entry name" value="Znf_C2H2_sf"/>
</dbReference>
<reference evidence="5 6" key="1">
    <citation type="journal article" date="2018" name="Front. Plant Sci.">
        <title>Red Clover (Trifolium pratense) and Zigzag Clover (T. medium) - A Picture of Genomic Similarities and Differences.</title>
        <authorList>
            <person name="Dluhosova J."/>
            <person name="Istvanek J."/>
            <person name="Nedelnik J."/>
            <person name="Repkova J."/>
        </authorList>
    </citation>
    <scope>NUCLEOTIDE SEQUENCE [LARGE SCALE GENOMIC DNA]</scope>
    <source>
        <strain evidence="6">cv. 10/8</strain>
        <tissue evidence="5">Leaf</tissue>
    </source>
</reference>
<feature type="domain" description="C2H2-type" evidence="4">
    <location>
        <begin position="30"/>
        <end position="52"/>
    </location>
</feature>
<keyword evidence="1" id="KW-0479">Metal-binding</keyword>
<evidence type="ECO:0000256" key="2">
    <source>
        <dbReference type="ARBA" id="ARBA00022771"/>
    </source>
</evidence>
<evidence type="ECO:0000313" key="5">
    <source>
        <dbReference type="EMBL" id="MCI21081.1"/>
    </source>
</evidence>
<dbReference type="InterPro" id="IPR013087">
    <property type="entry name" value="Znf_C2H2_type"/>
</dbReference>
<dbReference type="GO" id="GO:0008270">
    <property type="term" value="F:zinc ion binding"/>
    <property type="evidence" value="ECO:0007669"/>
    <property type="project" value="UniProtKB-KW"/>
</dbReference>
<keyword evidence="3" id="KW-0862">Zinc</keyword>
<dbReference type="Gene3D" id="3.30.160.60">
    <property type="entry name" value="Classic Zinc Finger"/>
    <property type="match status" value="1"/>
</dbReference>
<evidence type="ECO:0000313" key="6">
    <source>
        <dbReference type="Proteomes" id="UP000265520"/>
    </source>
</evidence>
<dbReference type="SUPFAM" id="SSF57667">
    <property type="entry name" value="beta-beta-alpha zinc fingers"/>
    <property type="match status" value="1"/>
</dbReference>
<sequence length="68" mass="7913">MIKFLKSRHHYYVEIELRDSDRHGHNIYHCVLCAASFNSNAAIINHLSGNAHKRKLDLAKQTLLTRNK</sequence>
<evidence type="ECO:0000259" key="4">
    <source>
        <dbReference type="PROSITE" id="PS00028"/>
    </source>
</evidence>
<dbReference type="InterPro" id="IPR022755">
    <property type="entry name" value="Znf_C2H2_jaz"/>
</dbReference>
<dbReference type="EMBL" id="LXQA010123176">
    <property type="protein sequence ID" value="MCI21081.1"/>
    <property type="molecule type" value="Genomic_DNA"/>
</dbReference>
<name>A0A392Q9T2_9FABA</name>
<protein>
    <recommendedName>
        <fullName evidence="4">C2H2-type domain-containing protein</fullName>
    </recommendedName>
</protein>
<accession>A0A392Q9T2</accession>
<evidence type="ECO:0000256" key="1">
    <source>
        <dbReference type="ARBA" id="ARBA00022723"/>
    </source>
</evidence>
<evidence type="ECO:0000256" key="3">
    <source>
        <dbReference type="ARBA" id="ARBA00022833"/>
    </source>
</evidence>
<keyword evidence="2" id="KW-0863">Zinc-finger</keyword>
<dbReference type="Proteomes" id="UP000265520">
    <property type="component" value="Unassembled WGS sequence"/>
</dbReference>
<organism evidence="5 6">
    <name type="scientific">Trifolium medium</name>
    <dbReference type="NCBI Taxonomy" id="97028"/>
    <lineage>
        <taxon>Eukaryota</taxon>
        <taxon>Viridiplantae</taxon>
        <taxon>Streptophyta</taxon>
        <taxon>Embryophyta</taxon>
        <taxon>Tracheophyta</taxon>
        <taxon>Spermatophyta</taxon>
        <taxon>Magnoliopsida</taxon>
        <taxon>eudicotyledons</taxon>
        <taxon>Gunneridae</taxon>
        <taxon>Pentapetalae</taxon>
        <taxon>rosids</taxon>
        <taxon>fabids</taxon>
        <taxon>Fabales</taxon>
        <taxon>Fabaceae</taxon>
        <taxon>Papilionoideae</taxon>
        <taxon>50 kb inversion clade</taxon>
        <taxon>NPAAA clade</taxon>
        <taxon>Hologalegina</taxon>
        <taxon>IRL clade</taxon>
        <taxon>Trifolieae</taxon>
        <taxon>Trifolium</taxon>
    </lineage>
</organism>
<proteinExistence type="predicted"/>
<feature type="non-terminal residue" evidence="5">
    <location>
        <position position="68"/>
    </location>
</feature>